<organism evidence="1 2">
    <name type="scientific">Willisornis vidua</name>
    <name type="common">Xingu scale-backed antbird</name>
    <dbReference type="NCBI Taxonomy" id="1566151"/>
    <lineage>
        <taxon>Eukaryota</taxon>
        <taxon>Metazoa</taxon>
        <taxon>Chordata</taxon>
        <taxon>Craniata</taxon>
        <taxon>Vertebrata</taxon>
        <taxon>Euteleostomi</taxon>
        <taxon>Archelosauria</taxon>
        <taxon>Archosauria</taxon>
        <taxon>Dinosauria</taxon>
        <taxon>Saurischia</taxon>
        <taxon>Theropoda</taxon>
        <taxon>Coelurosauria</taxon>
        <taxon>Aves</taxon>
        <taxon>Neognathae</taxon>
        <taxon>Neoaves</taxon>
        <taxon>Telluraves</taxon>
        <taxon>Australaves</taxon>
        <taxon>Passeriformes</taxon>
        <taxon>Thamnophilidae</taxon>
        <taxon>Willisornis</taxon>
    </lineage>
</organism>
<sequence>MVTSQIDRDKAEVFNIFFASLFNMDDGPRGSQCPELEDHDCENDQLPVDSDIAQDVLLQLDCNKSMGPDGFIPESSKSWLMSLQNLSS</sequence>
<evidence type="ECO:0000313" key="1">
    <source>
        <dbReference type="EMBL" id="KAJ7411538.1"/>
    </source>
</evidence>
<gene>
    <name evidence="1" type="ORF">WISP_102382</name>
</gene>
<evidence type="ECO:0000313" key="2">
    <source>
        <dbReference type="Proteomes" id="UP001145742"/>
    </source>
</evidence>
<name>A0ABQ9D483_9PASS</name>
<keyword evidence="2" id="KW-1185">Reference proteome</keyword>
<reference evidence="1" key="1">
    <citation type="submission" date="2019-10" db="EMBL/GenBank/DDBJ databases">
        <authorList>
            <person name="Soares A.E.R."/>
            <person name="Aleixo A."/>
            <person name="Schneider P."/>
            <person name="Miyaki C.Y."/>
            <person name="Schneider M.P."/>
            <person name="Mello C."/>
            <person name="Vasconcelos A.T.R."/>
        </authorList>
    </citation>
    <scope>NUCLEOTIDE SEQUENCE</scope>
    <source>
        <tissue evidence="1">Muscle</tissue>
    </source>
</reference>
<accession>A0ABQ9D483</accession>
<proteinExistence type="predicted"/>
<dbReference type="EMBL" id="WHWB01034315">
    <property type="protein sequence ID" value="KAJ7411538.1"/>
    <property type="molecule type" value="Genomic_DNA"/>
</dbReference>
<dbReference type="Proteomes" id="UP001145742">
    <property type="component" value="Unassembled WGS sequence"/>
</dbReference>
<comment type="caution">
    <text evidence="1">The sequence shown here is derived from an EMBL/GenBank/DDBJ whole genome shotgun (WGS) entry which is preliminary data.</text>
</comment>
<protein>
    <submittedName>
        <fullName evidence="1">Uncharacterized protein</fullName>
    </submittedName>
</protein>